<dbReference type="Pfam" id="PF01266">
    <property type="entry name" value="DAO"/>
    <property type="match status" value="1"/>
</dbReference>
<reference evidence="2" key="1">
    <citation type="journal article" date="2014" name="Front. Microbiol.">
        <title>High frequency of phylogenetically diverse reductive dehalogenase-homologous genes in deep subseafloor sedimentary metagenomes.</title>
        <authorList>
            <person name="Kawai M."/>
            <person name="Futagami T."/>
            <person name="Toyoda A."/>
            <person name="Takaki Y."/>
            <person name="Nishi S."/>
            <person name="Hori S."/>
            <person name="Arai W."/>
            <person name="Tsubouchi T."/>
            <person name="Morono Y."/>
            <person name="Uchiyama I."/>
            <person name="Ito T."/>
            <person name="Fujiyama A."/>
            <person name="Inagaki F."/>
            <person name="Takami H."/>
        </authorList>
    </citation>
    <scope>NUCLEOTIDE SEQUENCE</scope>
    <source>
        <strain evidence="2">Expedition CK06-06</strain>
    </source>
</reference>
<accession>X0YPX0</accession>
<dbReference type="SUPFAM" id="SSF51905">
    <property type="entry name" value="FAD/NAD(P)-binding domain"/>
    <property type="match status" value="1"/>
</dbReference>
<dbReference type="InterPro" id="IPR006076">
    <property type="entry name" value="FAD-dep_OxRdtase"/>
</dbReference>
<sequence length="169" mass="18922">MKNQEIREIEWPYPLRWGKEKTVNVDVLILGGGIAGCWAAIAAAKNGRKVALVEKGATIRSGAGGSGCDHWESAASNPCSRLTPEELTQAMIRDNFGYNNGISHYIECCEGYDRLLDLEKMGGKVRDTEDEFVGAEFRDEDTKFLFAYDYVNRFTLRVWGTTFKGRIQA</sequence>
<protein>
    <recommendedName>
        <fullName evidence="1">FAD dependent oxidoreductase domain-containing protein</fullName>
    </recommendedName>
</protein>
<organism evidence="2">
    <name type="scientific">marine sediment metagenome</name>
    <dbReference type="NCBI Taxonomy" id="412755"/>
    <lineage>
        <taxon>unclassified sequences</taxon>
        <taxon>metagenomes</taxon>
        <taxon>ecological metagenomes</taxon>
    </lineage>
</organism>
<gene>
    <name evidence="2" type="ORF">S01H1_67456</name>
</gene>
<name>X0YPX0_9ZZZZ</name>
<evidence type="ECO:0000313" key="2">
    <source>
        <dbReference type="EMBL" id="GAG38771.1"/>
    </source>
</evidence>
<dbReference type="EMBL" id="BARS01044678">
    <property type="protein sequence ID" value="GAG38771.1"/>
    <property type="molecule type" value="Genomic_DNA"/>
</dbReference>
<comment type="caution">
    <text evidence="2">The sequence shown here is derived from an EMBL/GenBank/DDBJ whole genome shotgun (WGS) entry which is preliminary data.</text>
</comment>
<feature type="domain" description="FAD dependent oxidoreductase" evidence="1">
    <location>
        <begin position="26"/>
        <end position="71"/>
    </location>
</feature>
<evidence type="ECO:0000259" key="1">
    <source>
        <dbReference type="Pfam" id="PF01266"/>
    </source>
</evidence>
<feature type="non-terminal residue" evidence="2">
    <location>
        <position position="169"/>
    </location>
</feature>
<dbReference type="Gene3D" id="3.50.50.60">
    <property type="entry name" value="FAD/NAD(P)-binding domain"/>
    <property type="match status" value="1"/>
</dbReference>
<proteinExistence type="predicted"/>
<dbReference type="AlphaFoldDB" id="X0YPX0"/>
<dbReference type="InterPro" id="IPR036188">
    <property type="entry name" value="FAD/NAD-bd_sf"/>
</dbReference>